<evidence type="ECO:0000313" key="10">
    <source>
        <dbReference type="Proteomes" id="UP000004088"/>
    </source>
</evidence>
<dbReference type="GO" id="GO:0004735">
    <property type="term" value="F:pyrroline-5-carboxylate reductase activity"/>
    <property type="evidence" value="ECO:0007669"/>
    <property type="project" value="UniProtKB-UniRule"/>
</dbReference>
<comment type="catalytic activity">
    <reaction evidence="4">
        <text>L-proline + NADP(+) = (S)-1-pyrroline-5-carboxylate + NADPH + 2 H(+)</text>
        <dbReference type="Rhea" id="RHEA:14109"/>
        <dbReference type="ChEBI" id="CHEBI:15378"/>
        <dbReference type="ChEBI" id="CHEBI:17388"/>
        <dbReference type="ChEBI" id="CHEBI:57783"/>
        <dbReference type="ChEBI" id="CHEBI:58349"/>
        <dbReference type="ChEBI" id="CHEBI:60039"/>
        <dbReference type="EC" id="1.5.1.2"/>
    </reaction>
</comment>
<dbReference type="HOGENOM" id="CLU_042344_0_1_4"/>
<proteinExistence type="inferred from homology"/>
<dbReference type="HAMAP" id="MF_01925">
    <property type="entry name" value="P5C_reductase"/>
    <property type="match status" value="1"/>
</dbReference>
<dbReference type="AlphaFoldDB" id="F0F209"/>
<evidence type="ECO:0000313" key="9">
    <source>
        <dbReference type="EMBL" id="EGC16309.1"/>
    </source>
</evidence>
<gene>
    <name evidence="4 9" type="primary">proC</name>
    <name evidence="9" type="ORF">HMPREF9098_2144</name>
</gene>
<dbReference type="PIRSF" id="PIRSF000193">
    <property type="entry name" value="Pyrrol-5-carb_rd"/>
    <property type="match status" value="1"/>
</dbReference>
<dbReference type="PANTHER" id="PTHR11645">
    <property type="entry name" value="PYRROLINE-5-CARBOXYLATE REDUCTASE"/>
    <property type="match status" value="1"/>
</dbReference>
<organism evidence="9 10">
    <name type="scientific">Kingella denitrificans ATCC 33394</name>
    <dbReference type="NCBI Taxonomy" id="888741"/>
    <lineage>
        <taxon>Bacteria</taxon>
        <taxon>Pseudomonadati</taxon>
        <taxon>Pseudomonadota</taxon>
        <taxon>Betaproteobacteria</taxon>
        <taxon>Neisseriales</taxon>
        <taxon>Neisseriaceae</taxon>
        <taxon>Kingella</taxon>
    </lineage>
</organism>
<keyword evidence="4" id="KW-0641">Proline biosynthesis</keyword>
<protein>
    <recommendedName>
        <fullName evidence="4 5">Pyrroline-5-carboxylate reductase</fullName>
        <shortName evidence="4">P5C reductase</shortName>
        <shortName evidence="4">P5CR</shortName>
        <ecNumber evidence="4 5">1.5.1.2</ecNumber>
    </recommendedName>
    <alternativeName>
        <fullName evidence="4">PCA reductase</fullName>
    </alternativeName>
</protein>
<comment type="subcellular location">
    <subcellularLocation>
        <location evidence="4">Cytoplasm</location>
    </subcellularLocation>
</comment>
<comment type="similarity">
    <text evidence="1 4">Belongs to the pyrroline-5-carboxylate reductase family.</text>
</comment>
<comment type="catalytic activity">
    <reaction evidence="4">
        <text>L-proline + NAD(+) = (S)-1-pyrroline-5-carboxylate + NADH + 2 H(+)</text>
        <dbReference type="Rhea" id="RHEA:14105"/>
        <dbReference type="ChEBI" id="CHEBI:15378"/>
        <dbReference type="ChEBI" id="CHEBI:17388"/>
        <dbReference type="ChEBI" id="CHEBI:57540"/>
        <dbReference type="ChEBI" id="CHEBI:57945"/>
        <dbReference type="ChEBI" id="CHEBI:60039"/>
        <dbReference type="EC" id="1.5.1.2"/>
    </reaction>
</comment>
<keyword evidence="2 4" id="KW-0521">NADP</keyword>
<feature type="binding site" evidence="6">
    <location>
        <begin position="6"/>
        <end position="11"/>
    </location>
    <ligand>
        <name>NADP(+)</name>
        <dbReference type="ChEBI" id="CHEBI:58349"/>
    </ligand>
</feature>
<sequence>MTIYFLGGGNMATAIVAGLCRAGRNSEIHVADNNPDQRARLAAQYGVQVSATLPELCADDVLVLAVKPQDMQAACAALRPNGALVLSIAAGLGVDTLSRYLGGTHRIVRVMPNTPAKVGLGVAGLFAAPGASAADRQTAQAIFSASGQTVWLDDEAQMHAITGISGSGPAYVFYLMNALRQAACELGFDADTARTLSLQTFKGAVALAEQSGEDFDVLQAQVTSKGGTTFAALESFRAHGVAEHIREGAHAAAARSQELAQSLD</sequence>
<dbReference type="Proteomes" id="UP000004088">
    <property type="component" value="Unassembled WGS sequence"/>
</dbReference>
<dbReference type="STRING" id="888741.HMPREF9098_2144"/>
<dbReference type="SUPFAM" id="SSF51735">
    <property type="entry name" value="NAD(P)-binding Rossmann-fold domains"/>
    <property type="match status" value="1"/>
</dbReference>
<accession>F0F209</accession>
<dbReference type="Pfam" id="PF03807">
    <property type="entry name" value="F420_oxidored"/>
    <property type="match status" value="1"/>
</dbReference>
<evidence type="ECO:0000256" key="4">
    <source>
        <dbReference type="HAMAP-Rule" id="MF_01925"/>
    </source>
</evidence>
<keyword evidence="4" id="KW-0028">Amino-acid biosynthesis</keyword>
<evidence type="ECO:0000259" key="8">
    <source>
        <dbReference type="Pfam" id="PF14748"/>
    </source>
</evidence>
<dbReference type="EC" id="1.5.1.2" evidence="4 5"/>
<dbReference type="SUPFAM" id="SSF48179">
    <property type="entry name" value="6-phosphogluconate dehydrogenase C-terminal domain-like"/>
    <property type="match status" value="1"/>
</dbReference>
<keyword evidence="10" id="KW-1185">Reference proteome</keyword>
<dbReference type="InterPro" id="IPR000304">
    <property type="entry name" value="Pyrroline-COOH_reductase"/>
</dbReference>
<comment type="caution">
    <text evidence="9">The sequence shown here is derived from an EMBL/GenBank/DDBJ whole genome shotgun (WGS) entry which is preliminary data.</text>
</comment>
<evidence type="ECO:0000256" key="6">
    <source>
        <dbReference type="PIRSR" id="PIRSR000193-1"/>
    </source>
</evidence>
<dbReference type="UniPathway" id="UPA00098">
    <property type="reaction ID" value="UER00361"/>
</dbReference>
<dbReference type="Pfam" id="PF14748">
    <property type="entry name" value="P5CR_dimer"/>
    <property type="match status" value="1"/>
</dbReference>
<evidence type="ECO:0000256" key="5">
    <source>
        <dbReference type="NCBIfam" id="TIGR00112"/>
    </source>
</evidence>
<evidence type="ECO:0000256" key="1">
    <source>
        <dbReference type="ARBA" id="ARBA00005525"/>
    </source>
</evidence>
<reference evidence="9 10" key="1">
    <citation type="submission" date="2011-01" db="EMBL/GenBank/DDBJ databases">
        <authorList>
            <person name="Muzny D."/>
            <person name="Qin X."/>
            <person name="Deng J."/>
            <person name="Jiang H."/>
            <person name="Liu Y."/>
            <person name="Qu J."/>
            <person name="Song X.-Z."/>
            <person name="Zhang L."/>
            <person name="Thornton R."/>
            <person name="Coyle M."/>
            <person name="Francisco L."/>
            <person name="Jackson L."/>
            <person name="Javaid M."/>
            <person name="Korchina V."/>
            <person name="Kovar C."/>
            <person name="Mata R."/>
            <person name="Mathew T."/>
            <person name="Ngo R."/>
            <person name="Nguyen L."/>
            <person name="Nguyen N."/>
            <person name="Okwuonu G."/>
            <person name="Ongeri F."/>
            <person name="Pham C."/>
            <person name="Simmons D."/>
            <person name="Wilczek-Boney K."/>
            <person name="Hale W."/>
            <person name="Jakkamsetti A."/>
            <person name="Pham P."/>
            <person name="Ruth R."/>
            <person name="San Lucas F."/>
            <person name="Warren J."/>
            <person name="Zhang J."/>
            <person name="Zhao Z."/>
            <person name="Zhou C."/>
            <person name="Zhu D."/>
            <person name="Lee S."/>
            <person name="Bess C."/>
            <person name="Blankenburg K."/>
            <person name="Forbes L."/>
            <person name="Fu Q."/>
            <person name="Gubbala S."/>
            <person name="Hirani K."/>
            <person name="Jayaseelan J.C."/>
            <person name="Lara F."/>
            <person name="Munidasa M."/>
            <person name="Palculict T."/>
            <person name="Patil S."/>
            <person name="Pu L.-L."/>
            <person name="Saada N."/>
            <person name="Tang L."/>
            <person name="Weissenberger G."/>
            <person name="Zhu Y."/>
            <person name="Hemphill L."/>
            <person name="Shang Y."/>
            <person name="Youmans B."/>
            <person name="Ayvaz T."/>
            <person name="Ross M."/>
            <person name="Santibanez J."/>
            <person name="Aqrawi P."/>
            <person name="Gross S."/>
            <person name="Joshi V."/>
            <person name="Fowler G."/>
            <person name="Nazareth L."/>
            <person name="Reid J."/>
            <person name="Worley K."/>
            <person name="Petrosino J."/>
            <person name="Highlander S."/>
            <person name="Gibbs R."/>
        </authorList>
    </citation>
    <scope>NUCLEOTIDE SEQUENCE [LARGE SCALE GENOMIC DNA]</scope>
    <source>
        <strain evidence="9 10">ATCC 33394</strain>
    </source>
</reference>
<dbReference type="Gene3D" id="1.10.3730.10">
    <property type="entry name" value="ProC C-terminal domain-like"/>
    <property type="match status" value="1"/>
</dbReference>
<dbReference type="InterPro" id="IPR008927">
    <property type="entry name" value="6-PGluconate_DH-like_C_sf"/>
</dbReference>
<keyword evidence="4" id="KW-0963">Cytoplasm</keyword>
<name>F0F209_9NEIS</name>
<evidence type="ECO:0000256" key="2">
    <source>
        <dbReference type="ARBA" id="ARBA00022857"/>
    </source>
</evidence>
<comment type="function">
    <text evidence="4">Catalyzes the reduction of 1-pyrroline-5-carboxylate (PCA) to L-proline.</text>
</comment>
<comment type="pathway">
    <text evidence="4">Amino-acid biosynthesis; L-proline biosynthesis; L-proline from L-glutamate 5-semialdehyde: step 1/1.</text>
</comment>
<evidence type="ECO:0000259" key="7">
    <source>
        <dbReference type="Pfam" id="PF03807"/>
    </source>
</evidence>
<feature type="binding site" evidence="6">
    <location>
        <begin position="65"/>
        <end position="68"/>
    </location>
    <ligand>
        <name>NADP(+)</name>
        <dbReference type="ChEBI" id="CHEBI:58349"/>
    </ligand>
</feature>
<dbReference type="Gene3D" id="3.40.50.720">
    <property type="entry name" value="NAD(P)-binding Rossmann-like Domain"/>
    <property type="match status" value="1"/>
</dbReference>
<dbReference type="GO" id="GO:0005737">
    <property type="term" value="C:cytoplasm"/>
    <property type="evidence" value="ECO:0007669"/>
    <property type="project" value="UniProtKB-SubCell"/>
</dbReference>
<feature type="domain" description="Pyrroline-5-carboxylate reductase catalytic N-terminal" evidence="7">
    <location>
        <begin position="3"/>
        <end position="91"/>
    </location>
</feature>
<dbReference type="PANTHER" id="PTHR11645:SF0">
    <property type="entry name" value="PYRROLINE-5-CARBOXYLATE REDUCTASE 3"/>
    <property type="match status" value="1"/>
</dbReference>
<dbReference type="NCBIfam" id="TIGR00112">
    <property type="entry name" value="proC"/>
    <property type="match status" value="1"/>
</dbReference>
<feature type="domain" description="Pyrroline-5-carboxylate reductase dimerisation" evidence="8">
    <location>
        <begin position="155"/>
        <end position="259"/>
    </location>
</feature>
<keyword evidence="3 4" id="KW-0560">Oxidoreductase</keyword>
<dbReference type="InterPro" id="IPR028939">
    <property type="entry name" value="P5C_Rdtase_cat_N"/>
</dbReference>
<dbReference type="RefSeq" id="WP_003784271.1">
    <property type="nucleotide sequence ID" value="NZ_GL870929.1"/>
</dbReference>
<dbReference type="EMBL" id="AEWV01000042">
    <property type="protein sequence ID" value="EGC16309.1"/>
    <property type="molecule type" value="Genomic_DNA"/>
</dbReference>
<evidence type="ECO:0000256" key="3">
    <source>
        <dbReference type="ARBA" id="ARBA00023002"/>
    </source>
</evidence>
<dbReference type="FunFam" id="1.10.3730.10:FF:000001">
    <property type="entry name" value="Pyrroline-5-carboxylate reductase"/>
    <property type="match status" value="1"/>
</dbReference>
<dbReference type="InterPro" id="IPR029036">
    <property type="entry name" value="P5CR_dimer"/>
</dbReference>
<dbReference type="GO" id="GO:0055129">
    <property type="term" value="P:L-proline biosynthetic process"/>
    <property type="evidence" value="ECO:0007669"/>
    <property type="project" value="UniProtKB-UniRule"/>
</dbReference>
<dbReference type="InterPro" id="IPR036291">
    <property type="entry name" value="NAD(P)-bd_dom_sf"/>
</dbReference>